<organism evidence="2 3">
    <name type="scientific">Orbilia blumenaviensis</name>
    <dbReference type="NCBI Taxonomy" id="1796055"/>
    <lineage>
        <taxon>Eukaryota</taxon>
        <taxon>Fungi</taxon>
        <taxon>Dikarya</taxon>
        <taxon>Ascomycota</taxon>
        <taxon>Pezizomycotina</taxon>
        <taxon>Orbiliomycetes</taxon>
        <taxon>Orbiliales</taxon>
        <taxon>Orbiliaceae</taxon>
        <taxon>Orbilia</taxon>
    </lineage>
</organism>
<dbReference type="Proteomes" id="UP001373714">
    <property type="component" value="Unassembled WGS sequence"/>
</dbReference>
<keyword evidence="3" id="KW-1185">Reference proteome</keyword>
<comment type="caution">
    <text evidence="2">The sequence shown here is derived from an EMBL/GenBank/DDBJ whole genome shotgun (WGS) entry which is preliminary data.</text>
</comment>
<dbReference type="EMBL" id="JAVHNS010000001">
    <property type="protein sequence ID" value="KAK6363079.1"/>
    <property type="molecule type" value="Genomic_DNA"/>
</dbReference>
<evidence type="ECO:0000313" key="2">
    <source>
        <dbReference type="EMBL" id="KAK6363079.1"/>
    </source>
</evidence>
<sequence length="92" mass="10206">MRMSKLLEEDEANGSSLSRKGDDEAGESLEKRTLFVENPELHDIGGLTVIKKDMENEAPKAGPEAQEGEGGEEDVAMTMWIMNLRKKKNSKV</sequence>
<evidence type="ECO:0000313" key="3">
    <source>
        <dbReference type="Proteomes" id="UP001373714"/>
    </source>
</evidence>
<dbReference type="AlphaFoldDB" id="A0AAV9VLV3"/>
<proteinExistence type="predicted"/>
<reference evidence="2 3" key="1">
    <citation type="submission" date="2019-10" db="EMBL/GenBank/DDBJ databases">
        <authorList>
            <person name="Palmer J.M."/>
        </authorList>
    </citation>
    <scope>NUCLEOTIDE SEQUENCE [LARGE SCALE GENOMIC DNA]</scope>
    <source>
        <strain evidence="2 3">TWF730</strain>
    </source>
</reference>
<accession>A0AAV9VLV3</accession>
<protein>
    <submittedName>
        <fullName evidence="2">Uncharacterized protein</fullName>
    </submittedName>
</protein>
<feature type="region of interest" description="Disordered" evidence="1">
    <location>
        <begin position="1"/>
        <end position="33"/>
    </location>
</feature>
<feature type="compositionally biased region" description="Basic and acidic residues" evidence="1">
    <location>
        <begin position="19"/>
        <end position="33"/>
    </location>
</feature>
<gene>
    <name evidence="2" type="ORF">TWF730_000524</name>
</gene>
<feature type="region of interest" description="Disordered" evidence="1">
    <location>
        <begin position="51"/>
        <end position="73"/>
    </location>
</feature>
<name>A0AAV9VLV3_9PEZI</name>
<evidence type="ECO:0000256" key="1">
    <source>
        <dbReference type="SAM" id="MobiDB-lite"/>
    </source>
</evidence>